<dbReference type="Proteomes" id="UP001352223">
    <property type="component" value="Unassembled WGS sequence"/>
</dbReference>
<dbReference type="Gene3D" id="3.40.190.10">
    <property type="entry name" value="Periplasmic binding protein-like II"/>
    <property type="match status" value="2"/>
</dbReference>
<organism evidence="3 4">
    <name type="scientific">Streptomyces kunmingensis</name>
    <dbReference type="NCBI Taxonomy" id="68225"/>
    <lineage>
        <taxon>Bacteria</taxon>
        <taxon>Bacillati</taxon>
        <taxon>Actinomycetota</taxon>
        <taxon>Actinomycetes</taxon>
        <taxon>Kitasatosporales</taxon>
        <taxon>Streptomycetaceae</taxon>
        <taxon>Streptomyces</taxon>
    </lineage>
</organism>
<reference evidence="3 4" key="1">
    <citation type="submission" date="2022-10" db="EMBL/GenBank/DDBJ databases">
        <authorList>
            <person name="Xie J."/>
            <person name="Shen N."/>
        </authorList>
    </citation>
    <scope>NUCLEOTIDE SEQUENCE [LARGE SCALE GENOMIC DNA]</scope>
    <source>
        <strain evidence="3 4">DSM 41681</strain>
    </source>
</reference>
<dbReference type="InterPro" id="IPR041444">
    <property type="entry name" value="HTH_41"/>
</dbReference>
<evidence type="ECO:0000259" key="1">
    <source>
        <dbReference type="Pfam" id="PF14502"/>
    </source>
</evidence>
<dbReference type="InterPro" id="IPR032791">
    <property type="entry name" value="YhfZ_C"/>
</dbReference>
<name>A0ABU6C6J9_9ACTN</name>
<dbReference type="InterPro" id="IPR036388">
    <property type="entry name" value="WH-like_DNA-bd_sf"/>
</dbReference>
<dbReference type="Pfam" id="PF14502">
    <property type="entry name" value="HTH_41"/>
    <property type="match status" value="1"/>
</dbReference>
<protein>
    <submittedName>
        <fullName evidence="3">GntR family transcriptional regulator</fullName>
    </submittedName>
</protein>
<evidence type="ECO:0000313" key="3">
    <source>
        <dbReference type="EMBL" id="MEB3960344.1"/>
    </source>
</evidence>
<dbReference type="InterPro" id="IPR036390">
    <property type="entry name" value="WH_DNA-bd_sf"/>
</dbReference>
<feature type="domain" description="YhfZ helix-turn-helix" evidence="1">
    <location>
        <begin position="31"/>
        <end position="74"/>
    </location>
</feature>
<accession>A0ABU6C6J9</accession>
<comment type="caution">
    <text evidence="3">The sequence shown here is derived from an EMBL/GenBank/DDBJ whole genome shotgun (WGS) entry which is preliminary data.</text>
</comment>
<feature type="domain" description="Uncharacterised protein YhfZ C-terminal" evidence="2">
    <location>
        <begin position="79"/>
        <end position="314"/>
    </location>
</feature>
<dbReference type="Gene3D" id="1.10.10.10">
    <property type="entry name" value="Winged helix-like DNA-binding domain superfamily/Winged helix DNA-binding domain"/>
    <property type="match status" value="1"/>
</dbReference>
<gene>
    <name evidence="3" type="ORF">OKJ48_08775</name>
</gene>
<dbReference type="RefSeq" id="WP_324767407.1">
    <property type="nucleotide sequence ID" value="NZ_BAAATS010000019.1"/>
</dbReference>
<dbReference type="SUPFAM" id="SSF53850">
    <property type="entry name" value="Periplasmic binding protein-like II"/>
    <property type="match status" value="1"/>
</dbReference>
<proteinExistence type="predicted"/>
<dbReference type="SUPFAM" id="SSF46785">
    <property type="entry name" value="Winged helix' DNA-binding domain"/>
    <property type="match status" value="1"/>
</dbReference>
<dbReference type="NCBIfam" id="NF041241">
    <property type="entry name" value="YhfZ_full"/>
    <property type="match status" value="1"/>
</dbReference>
<evidence type="ECO:0000259" key="2">
    <source>
        <dbReference type="Pfam" id="PF14503"/>
    </source>
</evidence>
<dbReference type="EMBL" id="JAOZYB010000046">
    <property type="protein sequence ID" value="MEB3960344.1"/>
    <property type="molecule type" value="Genomic_DNA"/>
</dbReference>
<dbReference type="Pfam" id="PF14503">
    <property type="entry name" value="YhfZ_C"/>
    <property type="match status" value="1"/>
</dbReference>
<sequence>MNGFDDRFLTRNGLAARQLAVLLMGHERDTRLPRVKDFAQELGCGNGTVQAALRLLEESGGIATAARGHLGTFLVRSDRAILWRLSGLGTLLAAMPLPYSRRYEGLATGLRAAFEEAGTPFAITFMRGAGDRTAALLEGKVDLVVLSRFAADGLVEQHKDQLALVADLGPATYVGAHGFLVREGVSLDAPGLRVAVDHASEDQRMLAERAFAGRDDIQWVESSYMQLRDLFAQKQADATVWNLDEVQGRLGMEVDVLPLGDEVTRDLALRNSSAAIIGRTEGAKALSAVRDALDLSQVAQLQSEVLRGERIPSY</sequence>
<keyword evidence="4" id="KW-1185">Reference proteome</keyword>
<evidence type="ECO:0000313" key="4">
    <source>
        <dbReference type="Proteomes" id="UP001352223"/>
    </source>
</evidence>